<proteinExistence type="predicted"/>
<sequence>MLAVNLTSCAETDGFRGRMVSPYFLPLHYGHHLGVGQAWGIPSNTSLCHKLANSATVAVIDAAQRSKKGLQHFPPHSPLSQPLQYRQGKKTPGTISSTPRRRINHFLFELASTVNSPPCPRRKLSNSTPGLHSWENGKVSAYLYGIRRRANSWGGPGRVGHSPFCSCPDISVSCGRSAEQNSA</sequence>
<organism evidence="2">
    <name type="scientific">Timema monikensis</name>
    <dbReference type="NCBI Taxonomy" id="170555"/>
    <lineage>
        <taxon>Eukaryota</taxon>
        <taxon>Metazoa</taxon>
        <taxon>Ecdysozoa</taxon>
        <taxon>Arthropoda</taxon>
        <taxon>Hexapoda</taxon>
        <taxon>Insecta</taxon>
        <taxon>Pterygota</taxon>
        <taxon>Neoptera</taxon>
        <taxon>Polyneoptera</taxon>
        <taxon>Phasmatodea</taxon>
        <taxon>Timematodea</taxon>
        <taxon>Timematoidea</taxon>
        <taxon>Timematidae</taxon>
        <taxon>Timema</taxon>
    </lineage>
</organism>
<evidence type="ECO:0000256" key="1">
    <source>
        <dbReference type="SAM" id="MobiDB-lite"/>
    </source>
</evidence>
<gene>
    <name evidence="2" type="ORF">TMSB3V08_LOCUS4573</name>
</gene>
<accession>A0A7R9HMB7</accession>
<dbReference type="EMBL" id="OB793537">
    <property type="protein sequence ID" value="CAD7427743.1"/>
    <property type="molecule type" value="Genomic_DNA"/>
</dbReference>
<name>A0A7R9HMB7_9NEOP</name>
<reference evidence="2" key="1">
    <citation type="submission" date="2020-11" db="EMBL/GenBank/DDBJ databases">
        <authorList>
            <person name="Tran Van P."/>
        </authorList>
    </citation>
    <scope>NUCLEOTIDE SEQUENCE</scope>
</reference>
<protein>
    <submittedName>
        <fullName evidence="2">Uncharacterized protein</fullName>
    </submittedName>
</protein>
<dbReference type="AlphaFoldDB" id="A0A7R9HMB7"/>
<evidence type="ECO:0000313" key="2">
    <source>
        <dbReference type="EMBL" id="CAD7427743.1"/>
    </source>
</evidence>
<feature type="region of interest" description="Disordered" evidence="1">
    <location>
        <begin position="69"/>
        <end position="98"/>
    </location>
</feature>